<evidence type="ECO:0000313" key="2">
    <source>
        <dbReference type="EMBL" id="VFR00557.1"/>
    </source>
</evidence>
<reference evidence="2 3" key="1">
    <citation type="submission" date="2018-04" db="EMBL/GenBank/DDBJ databases">
        <authorList>
            <person name="Vogel A."/>
        </authorList>
    </citation>
    <scope>NUCLEOTIDE SEQUENCE [LARGE SCALE GENOMIC DNA]</scope>
</reference>
<dbReference type="AlphaFoldDB" id="A0A484NJL7"/>
<keyword evidence="1" id="KW-0472">Membrane</keyword>
<keyword evidence="1" id="KW-0812">Transmembrane</keyword>
<dbReference type="Proteomes" id="UP000595140">
    <property type="component" value="Unassembled WGS sequence"/>
</dbReference>
<organism evidence="2 3">
    <name type="scientific">Cuscuta campestris</name>
    <dbReference type="NCBI Taxonomy" id="132261"/>
    <lineage>
        <taxon>Eukaryota</taxon>
        <taxon>Viridiplantae</taxon>
        <taxon>Streptophyta</taxon>
        <taxon>Embryophyta</taxon>
        <taxon>Tracheophyta</taxon>
        <taxon>Spermatophyta</taxon>
        <taxon>Magnoliopsida</taxon>
        <taxon>eudicotyledons</taxon>
        <taxon>Gunneridae</taxon>
        <taxon>Pentapetalae</taxon>
        <taxon>asterids</taxon>
        <taxon>lamiids</taxon>
        <taxon>Solanales</taxon>
        <taxon>Convolvulaceae</taxon>
        <taxon>Cuscuteae</taxon>
        <taxon>Cuscuta</taxon>
        <taxon>Cuscuta subgen. Grammica</taxon>
        <taxon>Cuscuta sect. Cleistogrammica</taxon>
    </lineage>
</organism>
<evidence type="ECO:0000313" key="3">
    <source>
        <dbReference type="Proteomes" id="UP000595140"/>
    </source>
</evidence>
<feature type="transmembrane region" description="Helical" evidence="1">
    <location>
        <begin position="63"/>
        <end position="83"/>
    </location>
</feature>
<evidence type="ECO:0000256" key="1">
    <source>
        <dbReference type="SAM" id="Phobius"/>
    </source>
</evidence>
<protein>
    <submittedName>
        <fullName evidence="2">Uncharacterized protein</fullName>
    </submittedName>
</protein>
<accession>A0A484NJL7</accession>
<dbReference type="OrthoDB" id="422637at2759"/>
<proteinExistence type="predicted"/>
<keyword evidence="3" id="KW-1185">Reference proteome</keyword>
<gene>
    <name evidence="2" type="ORF">CCAM_LOCUS42332</name>
</gene>
<sequence length="84" mass="9294">MDSFDPFSASPPIGSWRTTFLTLRNETLTPQPPTKVAHLLQNLILSQSNALIDVSTDLAPHKVFISIPFAGTYASHLFIWLLGQ</sequence>
<name>A0A484NJL7_9ASTE</name>
<dbReference type="EMBL" id="OOIL02006700">
    <property type="protein sequence ID" value="VFR00557.1"/>
    <property type="molecule type" value="Genomic_DNA"/>
</dbReference>
<keyword evidence="1" id="KW-1133">Transmembrane helix</keyword>